<reference evidence="1 2" key="1">
    <citation type="submission" date="2019-05" db="EMBL/GenBank/DDBJ databases">
        <title>Another draft genome of Portunus trituberculatus and its Hox gene families provides insights of decapod evolution.</title>
        <authorList>
            <person name="Jeong J.-H."/>
            <person name="Song I."/>
            <person name="Kim S."/>
            <person name="Choi T."/>
            <person name="Kim D."/>
            <person name="Ryu S."/>
            <person name="Kim W."/>
        </authorList>
    </citation>
    <scope>NUCLEOTIDE SEQUENCE [LARGE SCALE GENOMIC DNA]</scope>
    <source>
        <tissue evidence="1">Muscle</tissue>
    </source>
</reference>
<comment type="caution">
    <text evidence="1">The sequence shown here is derived from an EMBL/GenBank/DDBJ whole genome shotgun (WGS) entry which is preliminary data.</text>
</comment>
<keyword evidence="2" id="KW-1185">Reference proteome</keyword>
<gene>
    <name evidence="1" type="ORF">E2C01_095099</name>
</gene>
<evidence type="ECO:0000313" key="2">
    <source>
        <dbReference type="Proteomes" id="UP000324222"/>
    </source>
</evidence>
<accession>A0A5B7JNY7</accession>
<dbReference type="EMBL" id="VSRR010119338">
    <property type="protein sequence ID" value="MPC99671.1"/>
    <property type="molecule type" value="Genomic_DNA"/>
</dbReference>
<sequence length="60" mass="6068">MSCSAGVTSVADDDSVCPVQLVFCSACVKRPASILVSGSAVLSLSQEVHVSVSCVAEKPL</sequence>
<proteinExistence type="predicted"/>
<dbReference type="Proteomes" id="UP000324222">
    <property type="component" value="Unassembled WGS sequence"/>
</dbReference>
<organism evidence="1 2">
    <name type="scientific">Portunus trituberculatus</name>
    <name type="common">Swimming crab</name>
    <name type="synonym">Neptunus trituberculatus</name>
    <dbReference type="NCBI Taxonomy" id="210409"/>
    <lineage>
        <taxon>Eukaryota</taxon>
        <taxon>Metazoa</taxon>
        <taxon>Ecdysozoa</taxon>
        <taxon>Arthropoda</taxon>
        <taxon>Crustacea</taxon>
        <taxon>Multicrustacea</taxon>
        <taxon>Malacostraca</taxon>
        <taxon>Eumalacostraca</taxon>
        <taxon>Eucarida</taxon>
        <taxon>Decapoda</taxon>
        <taxon>Pleocyemata</taxon>
        <taxon>Brachyura</taxon>
        <taxon>Eubrachyura</taxon>
        <taxon>Portunoidea</taxon>
        <taxon>Portunidae</taxon>
        <taxon>Portuninae</taxon>
        <taxon>Portunus</taxon>
    </lineage>
</organism>
<dbReference type="AlphaFoldDB" id="A0A5B7JNY7"/>
<protein>
    <submittedName>
        <fullName evidence="1">Uncharacterized protein</fullName>
    </submittedName>
</protein>
<evidence type="ECO:0000313" key="1">
    <source>
        <dbReference type="EMBL" id="MPC99671.1"/>
    </source>
</evidence>
<name>A0A5B7JNY7_PORTR</name>